<name>A0A9P5NCP6_GYMJU</name>
<dbReference type="AlphaFoldDB" id="A0A9P5NCP6"/>
<comment type="caution">
    <text evidence="2">The sequence shown here is derived from an EMBL/GenBank/DDBJ whole genome shotgun (WGS) entry which is preliminary data.</text>
</comment>
<evidence type="ECO:0000313" key="2">
    <source>
        <dbReference type="EMBL" id="KAF8882328.1"/>
    </source>
</evidence>
<protein>
    <submittedName>
        <fullName evidence="2">Uncharacterized protein</fullName>
    </submittedName>
</protein>
<evidence type="ECO:0000313" key="3">
    <source>
        <dbReference type="Proteomes" id="UP000724874"/>
    </source>
</evidence>
<evidence type="ECO:0000256" key="1">
    <source>
        <dbReference type="SAM" id="MobiDB-lite"/>
    </source>
</evidence>
<keyword evidence="3" id="KW-1185">Reference proteome</keyword>
<sequence length="351" mass="39383">MMSEAESEDLNETATNYDDSDADAVDGGLDYLDLDLDSIWAHHQPWMPHLLTFTGFPEDAPSYPFRPRGLKTLSIDGDLRELTLAHYTTHGPPSEAVYYSEEEEDEEVVDIGRMIQSYAKLDRVVLKSILLAIDPSDARHPSHMYDLSNVSALVLEDIDPDVIQELFRVADLSLSLQSITLIRCPRLYRVNLVDSKDTGALQLVALEEDFEMTPFLAGWECEELLIDSCCSFHDGVLYSLAFRNGTIGPNGLRHFPVCPFLTDLYLHFTNAQPPYTVRALKVLVEARGDGVDYEDENWVYADHTASPLERLVVTGITPQLLPGEERVVPVSADGFQVGRNALCKGARRRHR</sequence>
<dbReference type="EMBL" id="JADNYJ010000124">
    <property type="protein sequence ID" value="KAF8882328.1"/>
    <property type="molecule type" value="Genomic_DNA"/>
</dbReference>
<accession>A0A9P5NCP6</accession>
<organism evidence="2 3">
    <name type="scientific">Gymnopilus junonius</name>
    <name type="common">Spectacular rustgill mushroom</name>
    <name type="synonym">Gymnopilus spectabilis subsp. junonius</name>
    <dbReference type="NCBI Taxonomy" id="109634"/>
    <lineage>
        <taxon>Eukaryota</taxon>
        <taxon>Fungi</taxon>
        <taxon>Dikarya</taxon>
        <taxon>Basidiomycota</taxon>
        <taxon>Agaricomycotina</taxon>
        <taxon>Agaricomycetes</taxon>
        <taxon>Agaricomycetidae</taxon>
        <taxon>Agaricales</taxon>
        <taxon>Agaricineae</taxon>
        <taxon>Hymenogastraceae</taxon>
        <taxon>Gymnopilus</taxon>
    </lineage>
</organism>
<reference evidence="2" key="1">
    <citation type="submission" date="2020-11" db="EMBL/GenBank/DDBJ databases">
        <authorList>
            <consortium name="DOE Joint Genome Institute"/>
            <person name="Ahrendt S."/>
            <person name="Riley R."/>
            <person name="Andreopoulos W."/>
            <person name="LaButti K."/>
            <person name="Pangilinan J."/>
            <person name="Ruiz-duenas F.J."/>
            <person name="Barrasa J.M."/>
            <person name="Sanchez-Garcia M."/>
            <person name="Camarero S."/>
            <person name="Miyauchi S."/>
            <person name="Serrano A."/>
            <person name="Linde D."/>
            <person name="Babiker R."/>
            <person name="Drula E."/>
            <person name="Ayuso-Fernandez I."/>
            <person name="Pacheco R."/>
            <person name="Padilla G."/>
            <person name="Ferreira P."/>
            <person name="Barriuso J."/>
            <person name="Kellner H."/>
            <person name="Castanera R."/>
            <person name="Alfaro M."/>
            <person name="Ramirez L."/>
            <person name="Pisabarro A.G."/>
            <person name="Kuo A."/>
            <person name="Tritt A."/>
            <person name="Lipzen A."/>
            <person name="He G."/>
            <person name="Yan M."/>
            <person name="Ng V."/>
            <person name="Cullen D."/>
            <person name="Martin F."/>
            <person name="Rosso M.-N."/>
            <person name="Henrissat B."/>
            <person name="Hibbett D."/>
            <person name="Martinez A.T."/>
            <person name="Grigoriev I.V."/>
        </authorList>
    </citation>
    <scope>NUCLEOTIDE SEQUENCE</scope>
    <source>
        <strain evidence="2">AH 44721</strain>
    </source>
</reference>
<feature type="region of interest" description="Disordered" evidence="1">
    <location>
        <begin position="1"/>
        <end position="21"/>
    </location>
</feature>
<feature type="compositionally biased region" description="Acidic residues" evidence="1">
    <location>
        <begin position="1"/>
        <end position="11"/>
    </location>
</feature>
<proteinExistence type="predicted"/>
<dbReference type="Proteomes" id="UP000724874">
    <property type="component" value="Unassembled WGS sequence"/>
</dbReference>
<gene>
    <name evidence="2" type="ORF">CPB84DRAFT_1791023</name>
</gene>